<dbReference type="GO" id="GO:0032007">
    <property type="term" value="P:negative regulation of TOR signaling"/>
    <property type="evidence" value="ECO:0007669"/>
    <property type="project" value="TreeGrafter"/>
</dbReference>
<proteinExistence type="predicted"/>
<evidence type="ECO:0000313" key="3">
    <source>
        <dbReference type="EMBL" id="RKP28542.1"/>
    </source>
</evidence>
<dbReference type="OrthoDB" id="19311at2759"/>
<dbReference type="InterPro" id="IPR027107">
    <property type="entry name" value="Tuberin/Ral-act_asu"/>
</dbReference>
<dbReference type="PANTHER" id="PTHR10063:SF0">
    <property type="entry name" value="TUBERIN"/>
    <property type="match status" value="1"/>
</dbReference>
<reference evidence="4" key="1">
    <citation type="journal article" date="2018" name="Nat. Microbiol.">
        <title>Leveraging single-cell genomics to expand the fungal tree of life.</title>
        <authorList>
            <person name="Ahrendt S.R."/>
            <person name="Quandt C.A."/>
            <person name="Ciobanu D."/>
            <person name="Clum A."/>
            <person name="Salamov A."/>
            <person name="Andreopoulos B."/>
            <person name="Cheng J.F."/>
            <person name="Woyke T."/>
            <person name="Pelin A."/>
            <person name="Henrissat B."/>
            <person name="Reynolds N.K."/>
            <person name="Benny G.L."/>
            <person name="Smith M.E."/>
            <person name="James T.Y."/>
            <person name="Grigoriev I.V."/>
        </authorList>
    </citation>
    <scope>NUCLEOTIDE SEQUENCE [LARGE SCALE GENOMIC DNA]</scope>
    <source>
        <strain evidence="4">Baker2002</strain>
    </source>
</reference>
<dbReference type="GO" id="GO:0005634">
    <property type="term" value="C:nucleus"/>
    <property type="evidence" value="ECO:0007669"/>
    <property type="project" value="InterPro"/>
</dbReference>
<accession>A0A4P9Z8G7</accession>
<keyword evidence="4" id="KW-1185">Reference proteome</keyword>
<dbReference type="InterPro" id="IPR000331">
    <property type="entry name" value="Rap/Ran_GAP_dom"/>
</dbReference>
<organism evidence="3 4">
    <name type="scientific">Metschnikowia bicuspidata</name>
    <dbReference type="NCBI Taxonomy" id="27322"/>
    <lineage>
        <taxon>Eukaryota</taxon>
        <taxon>Fungi</taxon>
        <taxon>Dikarya</taxon>
        <taxon>Ascomycota</taxon>
        <taxon>Saccharomycotina</taxon>
        <taxon>Pichiomycetes</taxon>
        <taxon>Metschnikowiaceae</taxon>
        <taxon>Metschnikowia</taxon>
    </lineage>
</organism>
<sequence length="140" mass="15783">MNIVIFPPNTFYYRVKTYRRSEMPGILSASHYKLSSQEQLPHFVCNSVLMASRFARVWHELADSAYLTNWAQRARQLRALRERAIAAQQTLAKYQAGDEHASAPPTLLLSLLVQLQALDVPAVGGLLLADASLCKRCRCH</sequence>
<keyword evidence="1" id="KW-0343">GTPase activation</keyword>
<dbReference type="Pfam" id="PF02145">
    <property type="entry name" value="Rap_GAP"/>
    <property type="match status" value="1"/>
</dbReference>
<evidence type="ECO:0000256" key="1">
    <source>
        <dbReference type="ARBA" id="ARBA00022468"/>
    </source>
</evidence>
<dbReference type="PANTHER" id="PTHR10063">
    <property type="entry name" value="TUBERIN"/>
    <property type="match status" value="1"/>
</dbReference>
<name>A0A4P9Z8G7_9ASCO</name>
<feature type="domain" description="Rap-GAP" evidence="2">
    <location>
        <begin position="2"/>
        <end position="78"/>
    </location>
</feature>
<protein>
    <recommendedName>
        <fullName evidence="2">Rap-GAP domain-containing protein</fullName>
    </recommendedName>
</protein>
<dbReference type="Proteomes" id="UP000268321">
    <property type="component" value="Unassembled WGS sequence"/>
</dbReference>
<dbReference type="AlphaFoldDB" id="A0A4P9Z8G7"/>
<dbReference type="SUPFAM" id="SSF111347">
    <property type="entry name" value="Rap/Ran-GAP"/>
    <property type="match status" value="1"/>
</dbReference>
<dbReference type="GO" id="GO:0005096">
    <property type="term" value="F:GTPase activator activity"/>
    <property type="evidence" value="ECO:0007669"/>
    <property type="project" value="UniProtKB-KW"/>
</dbReference>
<evidence type="ECO:0000313" key="4">
    <source>
        <dbReference type="Proteomes" id="UP000268321"/>
    </source>
</evidence>
<dbReference type="InterPro" id="IPR035974">
    <property type="entry name" value="Rap/Ran-GAP_sf"/>
</dbReference>
<dbReference type="GO" id="GO:0033596">
    <property type="term" value="C:TSC1-TSC2 complex"/>
    <property type="evidence" value="ECO:0007669"/>
    <property type="project" value="TreeGrafter"/>
</dbReference>
<dbReference type="EMBL" id="ML004871">
    <property type="protein sequence ID" value="RKP28542.1"/>
    <property type="molecule type" value="Genomic_DNA"/>
</dbReference>
<gene>
    <name evidence="3" type="ORF">METBISCDRAFT_29071</name>
</gene>
<evidence type="ECO:0000259" key="2">
    <source>
        <dbReference type="Pfam" id="PF02145"/>
    </source>
</evidence>
<dbReference type="GO" id="GO:0051056">
    <property type="term" value="P:regulation of small GTPase mediated signal transduction"/>
    <property type="evidence" value="ECO:0007669"/>
    <property type="project" value="InterPro"/>
</dbReference>